<dbReference type="AlphaFoldDB" id="A0A4Y7KQG6"/>
<organism evidence="1 2">
    <name type="scientific">Papaver somniferum</name>
    <name type="common">Opium poppy</name>
    <dbReference type="NCBI Taxonomy" id="3469"/>
    <lineage>
        <taxon>Eukaryota</taxon>
        <taxon>Viridiplantae</taxon>
        <taxon>Streptophyta</taxon>
        <taxon>Embryophyta</taxon>
        <taxon>Tracheophyta</taxon>
        <taxon>Spermatophyta</taxon>
        <taxon>Magnoliopsida</taxon>
        <taxon>Ranunculales</taxon>
        <taxon>Papaveraceae</taxon>
        <taxon>Papaveroideae</taxon>
        <taxon>Papaver</taxon>
    </lineage>
</organism>
<feature type="non-terminal residue" evidence="1">
    <location>
        <position position="1"/>
    </location>
</feature>
<proteinExistence type="predicted"/>
<keyword evidence="2" id="KW-1185">Reference proteome</keyword>
<protein>
    <submittedName>
        <fullName evidence="1">Uncharacterized protein</fullName>
    </submittedName>
</protein>
<reference evidence="1 2" key="1">
    <citation type="journal article" date="2018" name="Science">
        <title>The opium poppy genome and morphinan production.</title>
        <authorList>
            <person name="Guo L."/>
            <person name="Winzer T."/>
            <person name="Yang X."/>
            <person name="Li Y."/>
            <person name="Ning Z."/>
            <person name="He Z."/>
            <person name="Teodor R."/>
            <person name="Lu Y."/>
            <person name="Bowser T.A."/>
            <person name="Graham I.A."/>
            <person name="Ye K."/>
        </authorList>
    </citation>
    <scope>NUCLEOTIDE SEQUENCE [LARGE SCALE GENOMIC DNA]</scope>
    <source>
        <strain evidence="2">cv. HN1</strain>
        <tissue evidence="1">Leaves</tissue>
    </source>
</reference>
<dbReference type="EMBL" id="CM010722">
    <property type="protein sequence ID" value="RZC74580.1"/>
    <property type="molecule type" value="Genomic_DNA"/>
</dbReference>
<name>A0A4Y7KQG6_PAPSO</name>
<dbReference type="Gramene" id="RZC74580">
    <property type="protein sequence ID" value="RZC74580"/>
    <property type="gene ID" value="C5167_050056"/>
</dbReference>
<gene>
    <name evidence="1" type="ORF">C5167_050056</name>
</gene>
<evidence type="ECO:0000313" key="2">
    <source>
        <dbReference type="Proteomes" id="UP000316621"/>
    </source>
</evidence>
<dbReference type="Proteomes" id="UP000316621">
    <property type="component" value="Chromosome 8"/>
</dbReference>
<evidence type="ECO:0000313" key="1">
    <source>
        <dbReference type="EMBL" id="RZC74580.1"/>
    </source>
</evidence>
<sequence>IEKIDETEKIRIAFLNPVKNRMGSEDRNFWISDIGQRFKDLYCFGCKAGSSGEAFMAMLKSRLVNEPVKVLQSAVYVKVLIITF</sequence>
<accession>A0A4Y7KQG6</accession>